<evidence type="ECO:0000313" key="1">
    <source>
        <dbReference type="EMBL" id="CAF2845952.1"/>
    </source>
</evidence>
<reference evidence="1" key="1">
    <citation type="submission" date="2021-02" db="EMBL/GenBank/DDBJ databases">
        <authorList>
            <person name="Bekaert M."/>
        </authorList>
    </citation>
    <scope>NUCLEOTIDE SEQUENCE</scope>
    <source>
        <strain evidence="1">IoA-00</strain>
    </source>
</reference>
<dbReference type="AlphaFoldDB" id="A0A7R8CKC9"/>
<evidence type="ECO:0000313" key="2">
    <source>
        <dbReference type="Proteomes" id="UP000675881"/>
    </source>
</evidence>
<accession>A0A7R8CKC9</accession>
<name>A0A7R8CKC9_LEPSM</name>
<keyword evidence="2" id="KW-1185">Reference proteome</keyword>
<dbReference type="EMBL" id="HG994593">
    <property type="protein sequence ID" value="CAF2845952.1"/>
    <property type="molecule type" value="Genomic_DNA"/>
</dbReference>
<organism evidence="1 2">
    <name type="scientific">Lepeophtheirus salmonis</name>
    <name type="common">Salmon louse</name>
    <name type="synonym">Caligus salmonis</name>
    <dbReference type="NCBI Taxonomy" id="72036"/>
    <lineage>
        <taxon>Eukaryota</taxon>
        <taxon>Metazoa</taxon>
        <taxon>Ecdysozoa</taxon>
        <taxon>Arthropoda</taxon>
        <taxon>Crustacea</taxon>
        <taxon>Multicrustacea</taxon>
        <taxon>Hexanauplia</taxon>
        <taxon>Copepoda</taxon>
        <taxon>Siphonostomatoida</taxon>
        <taxon>Caligidae</taxon>
        <taxon>Lepeophtheirus</taxon>
    </lineage>
</organism>
<dbReference type="OrthoDB" id="6366253at2759"/>
<protein>
    <submittedName>
        <fullName evidence="1">(salmon louse) hypothetical protein</fullName>
    </submittedName>
</protein>
<gene>
    <name evidence="1" type="ORF">LSAA_4964</name>
</gene>
<sequence>MAHALSRSPADKPTNDYRQDMYGLIHTIKANLLDPLNSSGISQIECDPITLECIAHNILEKINKQNINPVLREPYAKILPHLTIKDDPILFGDRIIIPRLKRDQILQRLHSSHQEKREDTETGSSNYFLVWSYSRYTQPHRSFPLRLCTLKLRTQHLKPFRRGTRIEKHTTLTCLTVTIPNCLWKTNESRLPAHNLSLAEDWQVRLNEHDKRIVKQHEYA</sequence>
<proteinExistence type="predicted"/>
<dbReference type="Proteomes" id="UP000675881">
    <property type="component" value="Chromosome 14"/>
</dbReference>